<proteinExistence type="inferred from homology"/>
<dbReference type="STRING" id="1499688.BN000_01084"/>
<organism evidence="8 9">
    <name type="scientific">Neobacillus massiliamazoniensis</name>
    <dbReference type="NCBI Taxonomy" id="1499688"/>
    <lineage>
        <taxon>Bacteria</taxon>
        <taxon>Bacillati</taxon>
        <taxon>Bacillota</taxon>
        <taxon>Bacilli</taxon>
        <taxon>Bacillales</taxon>
        <taxon>Bacillaceae</taxon>
        <taxon>Neobacillus</taxon>
    </lineage>
</organism>
<dbReference type="InterPro" id="IPR008979">
    <property type="entry name" value="Galactose-bd-like_sf"/>
</dbReference>
<dbReference type="SUPFAM" id="SSF51445">
    <property type="entry name" value="(Trans)glycosidases"/>
    <property type="match status" value="1"/>
</dbReference>
<sequence length="863" mass="98477">MAHIQFDKNSWIIDGQRVFLKSGAIHYFRLPRAEWGELLDKVKKAGCNCVETYIPWNWHEEIEGIWDFSNDKDLEAFLQMCADRNLYVIVRPGPYICAEWDFGGLPWWLSAKENMKYRCFHQPFLHYVDLYFDELVPRILPYLITNSGTVIMVQVENEFQALGKPDKKYMEYLRDGLITRGINVPLVTCYGGVKGAVEFRNFWSHADEHAKTLDERFEDQPKGVLEFWVGWFEQWGGAKANQKTAPLLEKALYELLREGFTTINYYMFFGGTNFDHWGGRTIGEHTFMVTSYDYDAPLTEYLQETAKYKVIKRVHSFIDWVELILTNPAATEDCLKLPEGLSGKTIQSKAGSITFLTNLTDERTIQNLTSEDGQYPLHVTIEPNGILPIVKNIKVGKLAGRTVKMIAFTGYSTGFADNSGVVYHETGQQSSLVLQVKDVDELSISCQYPQRFEKLSNGELSFTLFHSSKPQVITLKDRKNERFEIIVNDKKTVEQAGETPHSKTEKQLSLPLSEWYRASRISDSSTCKESDHPLDFSSFGQWSGYLSYTAQFEVPENCVKTIIVPRIEDPARVFVNDEYAGFINELGASEIEIPLQKGQNTIRFLVQNMGRYNFTQGLGEPKGISKAPCLDGEVVDLLDGWKVEGIGKNHSLRNIPTIEGRISFLKEFINDSGYDMAVIVGEGLQRLRLNSGEPIMLLTNETAWNRFDAPFGTADVSELLQDGLNQLEMDVQGLKGIAKLKLYLYKKSSQIKPWKTESAAVLAVPKDWRKFEDLAVSNKVEPCWYKTTFTWNLPYENDVKVKILLDGLSKGTFWVNGFCLGRYWQIGPQEEYKIPVSLLKQENELIIFDEEGSSPLNVTIVAF</sequence>
<evidence type="ECO:0000256" key="1">
    <source>
        <dbReference type="ARBA" id="ARBA00009809"/>
    </source>
</evidence>
<reference evidence="9" key="1">
    <citation type="submission" date="2015-05" db="EMBL/GenBank/DDBJ databases">
        <authorList>
            <person name="Urmite Genomes"/>
        </authorList>
    </citation>
    <scope>NUCLEOTIDE SEQUENCE [LARGE SCALE GENOMIC DNA]</scope>
    <source>
        <strain evidence="9">LF1</strain>
    </source>
</reference>
<gene>
    <name evidence="8" type="primary">bgaC_1</name>
    <name evidence="8" type="ORF">BN000_01084</name>
</gene>
<dbReference type="Gene3D" id="3.20.20.80">
    <property type="entry name" value="Glycosidases"/>
    <property type="match status" value="1"/>
</dbReference>
<dbReference type="AlphaFoldDB" id="A0A0U1NT13"/>
<protein>
    <submittedName>
        <fullName evidence="8">Beta-galactosidase</fullName>
    </submittedName>
</protein>
<dbReference type="Pfam" id="PF01301">
    <property type="entry name" value="Glyco_hydro_35"/>
    <property type="match status" value="1"/>
</dbReference>
<dbReference type="InterPro" id="IPR017853">
    <property type="entry name" value="GH"/>
</dbReference>
<dbReference type="Gene3D" id="2.60.120.260">
    <property type="entry name" value="Galactose-binding domain-like"/>
    <property type="match status" value="3"/>
</dbReference>
<dbReference type="GO" id="GO:0004553">
    <property type="term" value="F:hydrolase activity, hydrolyzing O-glycosyl compounds"/>
    <property type="evidence" value="ECO:0007669"/>
    <property type="project" value="InterPro"/>
</dbReference>
<dbReference type="Proteomes" id="UP000199087">
    <property type="component" value="Unassembled WGS sequence"/>
</dbReference>
<evidence type="ECO:0000313" key="9">
    <source>
        <dbReference type="Proteomes" id="UP000199087"/>
    </source>
</evidence>
<dbReference type="RefSeq" id="WP_090631835.1">
    <property type="nucleotide sequence ID" value="NZ_CVRB01000001.1"/>
</dbReference>
<feature type="domain" description="Glycoside hydrolase 35 catalytic" evidence="5">
    <location>
        <begin position="12"/>
        <end position="316"/>
    </location>
</feature>
<dbReference type="Pfam" id="PF21317">
    <property type="entry name" value="BetaGal_ABD_1"/>
    <property type="match status" value="1"/>
</dbReference>
<evidence type="ECO:0000256" key="2">
    <source>
        <dbReference type="ARBA" id="ARBA00022801"/>
    </source>
</evidence>
<dbReference type="EMBL" id="CVRB01000001">
    <property type="protein sequence ID" value="CRK81184.1"/>
    <property type="molecule type" value="Genomic_DNA"/>
</dbReference>
<feature type="domain" description="Beta-galactosidase galactose-binding" evidence="7">
    <location>
        <begin position="782"/>
        <end position="842"/>
    </location>
</feature>
<dbReference type="InterPro" id="IPR031330">
    <property type="entry name" value="Gly_Hdrlase_35_cat"/>
</dbReference>
<evidence type="ECO:0000259" key="5">
    <source>
        <dbReference type="Pfam" id="PF01301"/>
    </source>
</evidence>
<dbReference type="InterPro" id="IPR001944">
    <property type="entry name" value="Glycoside_Hdrlase_35"/>
</dbReference>
<evidence type="ECO:0000256" key="4">
    <source>
        <dbReference type="RuleBase" id="RU003679"/>
    </source>
</evidence>
<dbReference type="PRINTS" id="PR00742">
    <property type="entry name" value="GLHYDRLASE35"/>
</dbReference>
<accession>A0A0U1NT13</accession>
<keyword evidence="2" id="KW-0378">Hydrolase</keyword>
<dbReference type="InterPro" id="IPR048913">
    <property type="entry name" value="BetaGal_gal-bd"/>
</dbReference>
<evidence type="ECO:0000313" key="8">
    <source>
        <dbReference type="EMBL" id="CRK81184.1"/>
    </source>
</evidence>
<name>A0A0U1NT13_9BACI</name>
<keyword evidence="3" id="KW-0326">Glycosidase</keyword>
<feature type="domain" description="Beta-galactosidase 1-like first all-beta" evidence="6">
    <location>
        <begin position="533"/>
        <end position="635"/>
    </location>
</feature>
<evidence type="ECO:0000256" key="3">
    <source>
        <dbReference type="ARBA" id="ARBA00023295"/>
    </source>
</evidence>
<evidence type="ECO:0000259" key="7">
    <source>
        <dbReference type="Pfam" id="PF21467"/>
    </source>
</evidence>
<evidence type="ECO:0000259" key="6">
    <source>
        <dbReference type="Pfam" id="PF21317"/>
    </source>
</evidence>
<comment type="similarity">
    <text evidence="1 4">Belongs to the glycosyl hydrolase 35 family.</text>
</comment>
<dbReference type="InterPro" id="IPR048912">
    <property type="entry name" value="BetaGal1-like_ABD1"/>
</dbReference>
<dbReference type="SUPFAM" id="SSF49785">
    <property type="entry name" value="Galactose-binding domain-like"/>
    <property type="match status" value="1"/>
</dbReference>
<dbReference type="OrthoDB" id="9813184at2"/>
<dbReference type="Pfam" id="PF21467">
    <property type="entry name" value="BetaGal_gal-bd"/>
    <property type="match status" value="1"/>
</dbReference>
<keyword evidence="9" id="KW-1185">Reference proteome</keyword>
<dbReference type="PANTHER" id="PTHR23421">
    <property type="entry name" value="BETA-GALACTOSIDASE RELATED"/>
    <property type="match status" value="1"/>
</dbReference>
<dbReference type="GO" id="GO:0005975">
    <property type="term" value="P:carbohydrate metabolic process"/>
    <property type="evidence" value="ECO:0007669"/>
    <property type="project" value="InterPro"/>
</dbReference>